<dbReference type="InterPro" id="IPR013320">
    <property type="entry name" value="ConA-like_dom_sf"/>
</dbReference>
<keyword evidence="6 8" id="KW-0472">Membrane</keyword>
<evidence type="ECO:0000256" key="4">
    <source>
        <dbReference type="ARBA" id="ARBA00022734"/>
    </source>
</evidence>
<dbReference type="PROSITE" id="PS51328">
    <property type="entry name" value="L_LECTIN_LIKE"/>
    <property type="match status" value="1"/>
</dbReference>
<name>A0A553NTR5_TIGCA</name>
<dbReference type="EMBL" id="VCGU01000010">
    <property type="protein sequence ID" value="TRY68820.1"/>
    <property type="molecule type" value="Genomic_DNA"/>
</dbReference>
<keyword evidence="7" id="KW-1015">Disulfide bond</keyword>
<keyword evidence="12" id="KW-1185">Reference proteome</keyword>
<dbReference type="GO" id="GO:0005789">
    <property type="term" value="C:endoplasmic reticulum membrane"/>
    <property type="evidence" value="ECO:0007669"/>
    <property type="project" value="TreeGrafter"/>
</dbReference>
<evidence type="ECO:0000256" key="8">
    <source>
        <dbReference type="SAM" id="Phobius"/>
    </source>
</evidence>
<evidence type="ECO:0000256" key="5">
    <source>
        <dbReference type="ARBA" id="ARBA00022989"/>
    </source>
</evidence>
<comment type="subcellular location">
    <subcellularLocation>
        <location evidence="1">Endoplasmic reticulum-Golgi intermediate compartment membrane</location>
        <topology evidence="1">Single-pass type I membrane protein</topology>
    </subcellularLocation>
</comment>
<proteinExistence type="predicted"/>
<dbReference type="PANTHER" id="PTHR12223">
    <property type="entry name" value="VESICULAR MANNOSE-BINDING LECTIN"/>
    <property type="match status" value="1"/>
</dbReference>
<keyword evidence="3 9" id="KW-0732">Signal</keyword>
<feature type="domain" description="L-type lectin-like" evidence="10">
    <location>
        <begin position="36"/>
        <end position="259"/>
    </location>
</feature>
<dbReference type="Pfam" id="PF03388">
    <property type="entry name" value="Lectin_leg-like"/>
    <property type="match status" value="1"/>
</dbReference>
<evidence type="ECO:0000256" key="7">
    <source>
        <dbReference type="ARBA" id="ARBA00023157"/>
    </source>
</evidence>
<dbReference type="GO" id="GO:0006888">
    <property type="term" value="P:endoplasmic reticulum to Golgi vesicle-mediated transport"/>
    <property type="evidence" value="ECO:0007669"/>
    <property type="project" value="TreeGrafter"/>
</dbReference>
<dbReference type="GO" id="GO:0030134">
    <property type="term" value="C:COPII-coated ER to Golgi transport vesicle"/>
    <property type="evidence" value="ECO:0007669"/>
    <property type="project" value="TreeGrafter"/>
</dbReference>
<comment type="caution">
    <text evidence="11">The sequence shown here is derived from an EMBL/GenBank/DDBJ whole genome shotgun (WGS) entry which is preliminary data.</text>
</comment>
<evidence type="ECO:0000259" key="10">
    <source>
        <dbReference type="PROSITE" id="PS51328"/>
    </source>
</evidence>
<gene>
    <name evidence="11" type="ORF">TCAL_12897</name>
</gene>
<dbReference type="Gene3D" id="2.60.120.200">
    <property type="match status" value="1"/>
</dbReference>
<reference evidence="11 12" key="1">
    <citation type="journal article" date="2018" name="Nat. Ecol. Evol.">
        <title>Genomic signatures of mitonuclear coevolution across populations of Tigriopus californicus.</title>
        <authorList>
            <person name="Barreto F.S."/>
            <person name="Watson E.T."/>
            <person name="Lima T.G."/>
            <person name="Willett C.S."/>
            <person name="Edmands S."/>
            <person name="Li W."/>
            <person name="Burton R.S."/>
        </authorList>
    </citation>
    <scope>NUCLEOTIDE SEQUENCE [LARGE SCALE GENOMIC DNA]</scope>
    <source>
        <strain evidence="11 12">San Diego</strain>
    </source>
</reference>
<dbReference type="FunFam" id="2.60.120.200:FF:000028">
    <property type="entry name" value="Blast:Protein ERGIC-53"/>
    <property type="match status" value="1"/>
</dbReference>
<dbReference type="SUPFAM" id="SSF49899">
    <property type="entry name" value="Concanavalin A-like lectins/glucanases"/>
    <property type="match status" value="1"/>
</dbReference>
<accession>A0A553NTR5</accession>
<evidence type="ECO:0000256" key="3">
    <source>
        <dbReference type="ARBA" id="ARBA00022729"/>
    </source>
</evidence>
<dbReference type="InterPro" id="IPR005052">
    <property type="entry name" value="Lectin_leg"/>
</dbReference>
<organism evidence="11 12">
    <name type="scientific">Tigriopus californicus</name>
    <name type="common">Marine copepod</name>
    <dbReference type="NCBI Taxonomy" id="6832"/>
    <lineage>
        <taxon>Eukaryota</taxon>
        <taxon>Metazoa</taxon>
        <taxon>Ecdysozoa</taxon>
        <taxon>Arthropoda</taxon>
        <taxon>Crustacea</taxon>
        <taxon>Multicrustacea</taxon>
        <taxon>Hexanauplia</taxon>
        <taxon>Copepoda</taxon>
        <taxon>Harpacticoida</taxon>
        <taxon>Harpacticidae</taxon>
        <taxon>Tigriopus</taxon>
    </lineage>
</organism>
<feature type="transmembrane region" description="Helical" evidence="8">
    <location>
        <begin position="503"/>
        <end position="521"/>
    </location>
</feature>
<dbReference type="AlphaFoldDB" id="A0A553NTR5"/>
<evidence type="ECO:0000256" key="2">
    <source>
        <dbReference type="ARBA" id="ARBA00022692"/>
    </source>
</evidence>
<dbReference type="GO" id="GO:0033116">
    <property type="term" value="C:endoplasmic reticulum-Golgi intermediate compartment membrane"/>
    <property type="evidence" value="ECO:0007669"/>
    <property type="project" value="UniProtKB-SubCell"/>
</dbReference>
<sequence>MRVWLTWLCFGLVGVGLSGQQNAPPAPPPPGLGVLKRFEYKYSFKPPYLAQKDGSVPFFEYSGNAIASEESVRITPSLRSQKGQIWSKLMTNFDWWEVELHFRVTGRGRIGADGLAFWYTANKGVEGPVFGSSDRWNGLGIFFDSFDNDNKHNNPYIMAIVNDGTKAYDHQNDGSTQQLAGCLRDFRNKPFPVKAKIEYFNNILTVLFHNGMSNNDRDYEVCLRVENVILPKYGYFGVSAATGGLADDHDVLKFSTSSLRTPGVGTVPDVQDAESQKFEAEFEQYQKKLQGQKDQWAKEHPDQVMKNEDGWDNWFSDQDKELQQIFQGQSEMKNVLSDLHRKMDEIIGRQERTLSMMSGIQWTKVFYKNVPKRMKSINAQLCAFVYWFPLKWGIPVDTIRRDEVNAVLANQREIVSASRDIKNFVIDIHTKTGQLMSRGSAQPVGGPAATGGSDVSGMMQEMRESLNLIRRDLAGTQQRLTQNTPLKCPEVASGPTNCVSTSMFMVLMAVQLVIIIAYLMFRDSRETQAKKFY</sequence>
<keyword evidence="2 8" id="KW-0812">Transmembrane</keyword>
<evidence type="ECO:0000256" key="6">
    <source>
        <dbReference type="ARBA" id="ARBA00023136"/>
    </source>
</evidence>
<evidence type="ECO:0000256" key="9">
    <source>
        <dbReference type="SAM" id="SignalP"/>
    </source>
</evidence>
<feature type="signal peptide" evidence="9">
    <location>
        <begin position="1"/>
        <end position="19"/>
    </location>
</feature>
<dbReference type="PANTHER" id="PTHR12223:SF28">
    <property type="entry name" value="LECTIN, MANNOSE BINDING 1 LIKE"/>
    <property type="match status" value="1"/>
</dbReference>
<dbReference type="OMA" id="WSAEFQF"/>
<dbReference type="InterPro" id="IPR051136">
    <property type="entry name" value="Intracellular_Lectin-GPT"/>
</dbReference>
<dbReference type="GO" id="GO:0005537">
    <property type="term" value="F:D-mannose binding"/>
    <property type="evidence" value="ECO:0007669"/>
    <property type="project" value="TreeGrafter"/>
</dbReference>
<feature type="chain" id="PRO_5021801300" description="L-type lectin-like domain-containing protein" evidence="9">
    <location>
        <begin position="20"/>
        <end position="533"/>
    </location>
</feature>
<protein>
    <recommendedName>
        <fullName evidence="10">L-type lectin-like domain-containing protein</fullName>
    </recommendedName>
</protein>
<dbReference type="STRING" id="6832.A0A553NTR5"/>
<keyword evidence="5 8" id="KW-1133">Transmembrane helix</keyword>
<dbReference type="GO" id="GO:0000139">
    <property type="term" value="C:Golgi membrane"/>
    <property type="evidence" value="ECO:0007669"/>
    <property type="project" value="TreeGrafter"/>
</dbReference>
<dbReference type="CDD" id="cd06902">
    <property type="entry name" value="lectin_ERGIC-53_ERGL"/>
    <property type="match status" value="1"/>
</dbReference>
<dbReference type="Proteomes" id="UP000318571">
    <property type="component" value="Chromosome 1"/>
</dbReference>
<evidence type="ECO:0000313" key="11">
    <source>
        <dbReference type="EMBL" id="TRY68820.1"/>
    </source>
</evidence>
<evidence type="ECO:0000313" key="12">
    <source>
        <dbReference type="Proteomes" id="UP000318571"/>
    </source>
</evidence>
<evidence type="ECO:0000256" key="1">
    <source>
        <dbReference type="ARBA" id="ARBA00004151"/>
    </source>
</evidence>
<keyword evidence="4" id="KW-0430">Lectin</keyword>